<gene>
    <name evidence="1" type="ORF">E2C01_067833</name>
</gene>
<accession>A0A5B7HKV9</accession>
<dbReference type="Proteomes" id="UP000324222">
    <property type="component" value="Unassembled WGS sequence"/>
</dbReference>
<reference evidence="1 2" key="1">
    <citation type="submission" date="2019-05" db="EMBL/GenBank/DDBJ databases">
        <title>Another draft genome of Portunus trituberculatus and its Hox gene families provides insights of decapod evolution.</title>
        <authorList>
            <person name="Jeong J.-H."/>
            <person name="Song I."/>
            <person name="Kim S."/>
            <person name="Choi T."/>
            <person name="Kim D."/>
            <person name="Ryu S."/>
            <person name="Kim W."/>
        </authorList>
    </citation>
    <scope>NUCLEOTIDE SEQUENCE [LARGE SCALE GENOMIC DNA]</scope>
    <source>
        <tissue evidence="1">Muscle</tissue>
    </source>
</reference>
<keyword evidence="2" id="KW-1185">Reference proteome</keyword>
<proteinExistence type="predicted"/>
<sequence>MEYTSHAWSVEEFFQQEKKKSPFKSHEDFHKLVLAVVGAVDGNKVESYSEWAFLKYSLPLMVRSMTQRNKGICPDEMYIYFRLTPCYPKEPQYAVCEQAARNARLLLTASSCPTTTVIVGFSKVCVEKKHA</sequence>
<organism evidence="1 2">
    <name type="scientific">Portunus trituberculatus</name>
    <name type="common">Swimming crab</name>
    <name type="synonym">Neptunus trituberculatus</name>
    <dbReference type="NCBI Taxonomy" id="210409"/>
    <lineage>
        <taxon>Eukaryota</taxon>
        <taxon>Metazoa</taxon>
        <taxon>Ecdysozoa</taxon>
        <taxon>Arthropoda</taxon>
        <taxon>Crustacea</taxon>
        <taxon>Multicrustacea</taxon>
        <taxon>Malacostraca</taxon>
        <taxon>Eumalacostraca</taxon>
        <taxon>Eucarida</taxon>
        <taxon>Decapoda</taxon>
        <taxon>Pleocyemata</taxon>
        <taxon>Brachyura</taxon>
        <taxon>Eubrachyura</taxon>
        <taxon>Portunoidea</taxon>
        <taxon>Portunidae</taxon>
        <taxon>Portuninae</taxon>
        <taxon>Portunus</taxon>
    </lineage>
</organism>
<protein>
    <submittedName>
        <fullName evidence="1">Uncharacterized protein</fullName>
    </submittedName>
</protein>
<dbReference type="OrthoDB" id="6361090at2759"/>
<dbReference type="AlphaFoldDB" id="A0A5B7HKV9"/>
<dbReference type="EMBL" id="VSRR010036921">
    <property type="protein sequence ID" value="MPC73501.1"/>
    <property type="molecule type" value="Genomic_DNA"/>
</dbReference>
<evidence type="ECO:0000313" key="2">
    <source>
        <dbReference type="Proteomes" id="UP000324222"/>
    </source>
</evidence>
<comment type="caution">
    <text evidence="1">The sequence shown here is derived from an EMBL/GenBank/DDBJ whole genome shotgun (WGS) entry which is preliminary data.</text>
</comment>
<name>A0A5B7HKV9_PORTR</name>
<evidence type="ECO:0000313" key="1">
    <source>
        <dbReference type="EMBL" id="MPC73501.1"/>
    </source>
</evidence>